<dbReference type="Proteomes" id="UP000678499">
    <property type="component" value="Unassembled WGS sequence"/>
</dbReference>
<dbReference type="GO" id="GO:0005615">
    <property type="term" value="C:extracellular space"/>
    <property type="evidence" value="ECO:0007669"/>
    <property type="project" value="TreeGrafter"/>
</dbReference>
<dbReference type="GO" id="GO:0007267">
    <property type="term" value="P:cell-cell signaling"/>
    <property type="evidence" value="ECO:0007669"/>
    <property type="project" value="InterPro"/>
</dbReference>
<name>A0A7R9C213_9CRUS</name>
<dbReference type="InterPro" id="IPR000320">
    <property type="entry name" value="Hedgehog_signalling_dom"/>
</dbReference>
<dbReference type="SUPFAM" id="SSF55166">
    <property type="entry name" value="Hedgehog/DD-peptidase"/>
    <property type="match status" value="1"/>
</dbReference>
<organism evidence="2">
    <name type="scientific">Notodromas monacha</name>
    <dbReference type="NCBI Taxonomy" id="399045"/>
    <lineage>
        <taxon>Eukaryota</taxon>
        <taxon>Metazoa</taxon>
        <taxon>Ecdysozoa</taxon>
        <taxon>Arthropoda</taxon>
        <taxon>Crustacea</taxon>
        <taxon>Oligostraca</taxon>
        <taxon>Ostracoda</taxon>
        <taxon>Podocopa</taxon>
        <taxon>Podocopida</taxon>
        <taxon>Cypridocopina</taxon>
        <taxon>Cypridoidea</taxon>
        <taxon>Cyprididae</taxon>
        <taxon>Notodromas</taxon>
    </lineage>
</organism>
<reference evidence="2" key="1">
    <citation type="submission" date="2020-11" db="EMBL/GenBank/DDBJ databases">
        <authorList>
            <person name="Tran Van P."/>
        </authorList>
    </citation>
    <scope>NUCLEOTIDE SEQUENCE</scope>
</reference>
<feature type="domain" description="Hedgehog N-terminal signalling" evidence="1">
    <location>
        <begin position="1"/>
        <end position="36"/>
    </location>
</feature>
<dbReference type="GO" id="GO:0005113">
    <property type="term" value="F:patched binding"/>
    <property type="evidence" value="ECO:0007669"/>
    <property type="project" value="TreeGrafter"/>
</dbReference>
<proteinExistence type="predicted"/>
<dbReference type="GO" id="GO:0007224">
    <property type="term" value="P:smoothened signaling pathway"/>
    <property type="evidence" value="ECO:0007669"/>
    <property type="project" value="TreeGrafter"/>
</dbReference>
<dbReference type="GO" id="GO:0001708">
    <property type="term" value="P:cell fate specification"/>
    <property type="evidence" value="ECO:0007669"/>
    <property type="project" value="TreeGrafter"/>
</dbReference>
<protein>
    <recommendedName>
        <fullName evidence="1">Hedgehog N-terminal signalling domain-containing protein</fullName>
    </recommendedName>
</protein>
<gene>
    <name evidence="2" type="ORF">NMOB1V02_LOCUS13391</name>
</gene>
<dbReference type="EMBL" id="OA904739">
    <property type="protein sequence ID" value="CAD7285789.1"/>
    <property type="molecule type" value="Genomic_DNA"/>
</dbReference>
<dbReference type="InterPro" id="IPR050387">
    <property type="entry name" value="Hedgehog_Signaling"/>
</dbReference>
<dbReference type="PANTHER" id="PTHR11889">
    <property type="entry name" value="HEDGEHOG"/>
    <property type="match status" value="1"/>
</dbReference>
<dbReference type="OrthoDB" id="5212at2759"/>
<dbReference type="InterPro" id="IPR009045">
    <property type="entry name" value="Zn_M74/Hedgehog-like"/>
</dbReference>
<dbReference type="GO" id="GO:0005509">
    <property type="term" value="F:calcium ion binding"/>
    <property type="evidence" value="ECO:0007669"/>
    <property type="project" value="TreeGrafter"/>
</dbReference>
<keyword evidence="3" id="KW-1185">Reference proteome</keyword>
<accession>A0A7R9C213</accession>
<dbReference type="Gene3D" id="3.30.1380.10">
    <property type="match status" value="1"/>
</dbReference>
<dbReference type="EMBL" id="CAJPEX010022702">
    <property type="protein sequence ID" value="CAG0925941.1"/>
    <property type="molecule type" value="Genomic_DNA"/>
</dbReference>
<dbReference type="GO" id="GO:0010468">
    <property type="term" value="P:regulation of gene expression"/>
    <property type="evidence" value="ECO:0007669"/>
    <property type="project" value="TreeGrafter"/>
</dbReference>
<dbReference type="Pfam" id="PF01085">
    <property type="entry name" value="HH_signal"/>
    <property type="match status" value="1"/>
</dbReference>
<dbReference type="AlphaFoldDB" id="A0A7R9C213"/>
<dbReference type="PANTHER" id="PTHR11889:SF31">
    <property type="entry name" value="PROTEIN HEDGEHOG"/>
    <property type="match status" value="1"/>
</dbReference>
<evidence type="ECO:0000313" key="3">
    <source>
        <dbReference type="Proteomes" id="UP000678499"/>
    </source>
</evidence>
<evidence type="ECO:0000313" key="2">
    <source>
        <dbReference type="EMBL" id="CAD7285789.1"/>
    </source>
</evidence>
<feature type="non-terminal residue" evidence="2">
    <location>
        <position position="1"/>
    </location>
</feature>
<evidence type="ECO:0000259" key="1">
    <source>
        <dbReference type="Pfam" id="PF01085"/>
    </source>
</evidence>
<sequence>VKLRVTEGWDEEGYHAPNSLHYEGRAVDIATSDRDR</sequence>